<feature type="compositionally biased region" description="Pro residues" evidence="1">
    <location>
        <begin position="1"/>
        <end position="10"/>
    </location>
</feature>
<feature type="transmembrane region" description="Helical" evidence="2">
    <location>
        <begin position="38"/>
        <end position="58"/>
    </location>
</feature>
<organism evidence="3 4">
    <name type="scientific">Nocardia bovistercoris</name>
    <dbReference type="NCBI Taxonomy" id="2785916"/>
    <lineage>
        <taxon>Bacteria</taxon>
        <taxon>Bacillati</taxon>
        <taxon>Actinomycetota</taxon>
        <taxon>Actinomycetes</taxon>
        <taxon>Mycobacteriales</taxon>
        <taxon>Nocardiaceae</taxon>
        <taxon>Nocardia</taxon>
    </lineage>
</organism>
<name>A0A931N5D9_9NOCA</name>
<protein>
    <submittedName>
        <fullName evidence="3">Uncharacterized protein</fullName>
    </submittedName>
</protein>
<proteinExistence type="predicted"/>
<keyword evidence="2" id="KW-1133">Transmembrane helix</keyword>
<accession>A0A931N5D9</accession>
<keyword evidence="4" id="KW-1185">Reference proteome</keyword>
<dbReference type="EMBL" id="JADMLG010000010">
    <property type="protein sequence ID" value="MBH0779301.1"/>
    <property type="molecule type" value="Genomic_DNA"/>
</dbReference>
<keyword evidence="2" id="KW-0472">Membrane</keyword>
<feature type="transmembrane region" description="Helical" evidence="2">
    <location>
        <begin position="139"/>
        <end position="166"/>
    </location>
</feature>
<dbReference type="Proteomes" id="UP000655751">
    <property type="component" value="Unassembled WGS sequence"/>
</dbReference>
<feature type="transmembrane region" description="Helical" evidence="2">
    <location>
        <begin position="78"/>
        <end position="95"/>
    </location>
</feature>
<dbReference type="AlphaFoldDB" id="A0A931N5D9"/>
<feature type="transmembrane region" description="Helical" evidence="2">
    <location>
        <begin position="102"/>
        <end position="119"/>
    </location>
</feature>
<evidence type="ECO:0000313" key="3">
    <source>
        <dbReference type="EMBL" id="MBH0779301.1"/>
    </source>
</evidence>
<feature type="compositionally biased region" description="Pro residues" evidence="1">
    <location>
        <begin position="17"/>
        <end position="28"/>
    </location>
</feature>
<evidence type="ECO:0000313" key="4">
    <source>
        <dbReference type="Proteomes" id="UP000655751"/>
    </source>
</evidence>
<keyword evidence="2" id="KW-0812">Transmembrane</keyword>
<reference evidence="3" key="1">
    <citation type="submission" date="2020-11" db="EMBL/GenBank/DDBJ databases">
        <title>Nocardia NEAU-351.nov., a novel actinomycete isolated from the cow dung.</title>
        <authorList>
            <person name="Zhang X."/>
        </authorList>
    </citation>
    <scope>NUCLEOTIDE SEQUENCE</scope>
    <source>
        <strain evidence="3">NEAU-351</strain>
    </source>
</reference>
<sequence length="169" mass="17728">MSYQYPPPHQSPQQPYQQPPRWSPPPAPARGGGVARNFFGTFLALVLTPIGITLVALGAEATGRWEGYQTSDRLGPNLQLIGGAFLLLLVAALAAMSPVGTMLAGLLWGLIPGIAGLLLPDDTAEFLTDLSVLPRDTRIALSMWAIGGGLFVVGALLFGAGLAAGLRRR</sequence>
<comment type="caution">
    <text evidence="3">The sequence shown here is derived from an EMBL/GenBank/DDBJ whole genome shotgun (WGS) entry which is preliminary data.</text>
</comment>
<evidence type="ECO:0000256" key="1">
    <source>
        <dbReference type="SAM" id="MobiDB-lite"/>
    </source>
</evidence>
<feature type="region of interest" description="Disordered" evidence="1">
    <location>
        <begin position="1"/>
        <end position="29"/>
    </location>
</feature>
<dbReference type="RefSeq" id="WP_196151613.1">
    <property type="nucleotide sequence ID" value="NZ_JADMLG010000010.1"/>
</dbReference>
<evidence type="ECO:0000256" key="2">
    <source>
        <dbReference type="SAM" id="Phobius"/>
    </source>
</evidence>
<gene>
    <name evidence="3" type="ORF">IT779_23815</name>
</gene>